<gene>
    <name evidence="3" type="ORF">JYA64_16920</name>
</gene>
<feature type="region of interest" description="Disordered" evidence="1">
    <location>
        <begin position="31"/>
        <end position="53"/>
    </location>
</feature>
<keyword evidence="4" id="KW-1185">Reference proteome</keyword>
<dbReference type="PROSITE" id="PS51257">
    <property type="entry name" value="PROKAR_LIPOPROTEIN"/>
    <property type="match status" value="1"/>
</dbReference>
<name>A0ABS2ZHW3_9BACL</name>
<dbReference type="EMBL" id="JAFHKS010000044">
    <property type="protein sequence ID" value="MBN3546992.1"/>
    <property type="molecule type" value="Genomic_DNA"/>
</dbReference>
<evidence type="ECO:0000313" key="3">
    <source>
        <dbReference type="EMBL" id="MBN3546992.1"/>
    </source>
</evidence>
<keyword evidence="2" id="KW-0732">Signal</keyword>
<dbReference type="Proteomes" id="UP001319060">
    <property type="component" value="Unassembled WGS sequence"/>
</dbReference>
<accession>A0ABS2ZHW3</accession>
<protein>
    <recommendedName>
        <fullName evidence="5">Lipoprotein</fullName>
    </recommendedName>
</protein>
<evidence type="ECO:0000256" key="1">
    <source>
        <dbReference type="SAM" id="MobiDB-lite"/>
    </source>
</evidence>
<evidence type="ECO:0008006" key="5">
    <source>
        <dbReference type="Google" id="ProtNLM"/>
    </source>
</evidence>
<feature type="chain" id="PRO_5046150362" description="Lipoprotein" evidence="2">
    <location>
        <begin position="23"/>
        <end position="121"/>
    </location>
</feature>
<comment type="caution">
    <text evidence="3">The sequence shown here is derived from an EMBL/GenBank/DDBJ whole genome shotgun (WGS) entry which is preliminary data.</text>
</comment>
<organism evidence="3 4">
    <name type="scientific">Fictibacillus barbaricus</name>
    <dbReference type="NCBI Taxonomy" id="182136"/>
    <lineage>
        <taxon>Bacteria</taxon>
        <taxon>Bacillati</taxon>
        <taxon>Bacillota</taxon>
        <taxon>Bacilli</taxon>
        <taxon>Bacillales</taxon>
        <taxon>Fictibacillaceae</taxon>
        <taxon>Fictibacillus</taxon>
    </lineage>
</organism>
<reference evidence="3 4" key="1">
    <citation type="submission" date="2021-01" db="EMBL/GenBank/DDBJ databases">
        <title>Genome Sequencing of Type Strains.</title>
        <authorList>
            <person name="Lemaire J.F."/>
            <person name="Inderbitzin P."/>
            <person name="Collins S.B."/>
            <person name="Wespe N."/>
            <person name="Knight-Connoni V."/>
        </authorList>
    </citation>
    <scope>NUCLEOTIDE SEQUENCE [LARGE SCALE GENOMIC DNA]</scope>
    <source>
        <strain evidence="3 4">DSM 14730</strain>
    </source>
</reference>
<sequence>MKKLMSVCIVLFLMTVFTSCSSLSNKEEDVQYNKKDAQHEKAHSSEQSNEVSTMIANDEKIIKMLKEKGEIPEDATQEEISQALQKYLQNKNPVNLQDEKAKNKYLKEIKEKIQNENKKTE</sequence>
<dbReference type="RefSeq" id="WP_188401272.1">
    <property type="nucleotide sequence ID" value="NZ_BMCE01000001.1"/>
</dbReference>
<proteinExistence type="predicted"/>
<feature type="compositionally biased region" description="Basic and acidic residues" evidence="1">
    <location>
        <begin position="31"/>
        <end position="44"/>
    </location>
</feature>
<feature type="signal peptide" evidence="2">
    <location>
        <begin position="1"/>
        <end position="22"/>
    </location>
</feature>
<evidence type="ECO:0000256" key="2">
    <source>
        <dbReference type="SAM" id="SignalP"/>
    </source>
</evidence>
<evidence type="ECO:0000313" key="4">
    <source>
        <dbReference type="Proteomes" id="UP001319060"/>
    </source>
</evidence>